<keyword evidence="1" id="KW-0175">Coiled coil</keyword>
<comment type="caution">
    <text evidence="3">The sequence shown here is derived from an EMBL/GenBank/DDBJ whole genome shotgun (WGS) entry which is preliminary data.</text>
</comment>
<sequence>MPRVTKKDLEKKIEDRDKLIDMLSKQINKLQQEKEDILNNKGAVSKAEFQGAIKEIERLKINYKTVSELYDKSKEKNSTLINKCTELAKENKELKENRIEKKHNERGAGRKSKLTDEQLQKIKMLYQNGKSYGSIAKEVGLSKAYVYKLINKQ</sequence>
<dbReference type="InterPro" id="IPR009057">
    <property type="entry name" value="Homeodomain-like_sf"/>
</dbReference>
<feature type="domain" description="Resolvase HTH" evidence="2">
    <location>
        <begin position="109"/>
        <end position="152"/>
    </location>
</feature>
<dbReference type="SUPFAM" id="SSF46689">
    <property type="entry name" value="Homeodomain-like"/>
    <property type="match status" value="1"/>
</dbReference>
<name>A0ABT4D3S1_9CLOT</name>
<gene>
    <name evidence="3" type="ORF">OW763_16430</name>
</gene>
<accession>A0ABT4D3S1</accession>
<dbReference type="EMBL" id="JAPQER010000015">
    <property type="protein sequence ID" value="MCY6485899.1"/>
    <property type="molecule type" value="Genomic_DNA"/>
</dbReference>
<feature type="coiled-coil region" evidence="1">
    <location>
        <begin position="6"/>
        <end position="105"/>
    </location>
</feature>
<dbReference type="Gene3D" id="1.10.10.60">
    <property type="entry name" value="Homeodomain-like"/>
    <property type="match status" value="1"/>
</dbReference>
<organism evidence="3 4">
    <name type="scientific">Clostridium aestuarii</name>
    <dbReference type="NCBI Taxonomy" id="338193"/>
    <lineage>
        <taxon>Bacteria</taxon>
        <taxon>Bacillati</taxon>
        <taxon>Bacillota</taxon>
        <taxon>Clostridia</taxon>
        <taxon>Eubacteriales</taxon>
        <taxon>Clostridiaceae</taxon>
        <taxon>Clostridium</taxon>
    </lineage>
</organism>
<dbReference type="Pfam" id="PF02796">
    <property type="entry name" value="HTH_7"/>
    <property type="match status" value="1"/>
</dbReference>
<keyword evidence="4" id="KW-1185">Reference proteome</keyword>
<dbReference type="RefSeq" id="WP_268042651.1">
    <property type="nucleotide sequence ID" value="NZ_JAPQER010000015.1"/>
</dbReference>
<proteinExistence type="predicted"/>
<evidence type="ECO:0000256" key="1">
    <source>
        <dbReference type="SAM" id="Coils"/>
    </source>
</evidence>
<dbReference type="Proteomes" id="UP001078443">
    <property type="component" value="Unassembled WGS sequence"/>
</dbReference>
<dbReference type="InterPro" id="IPR006120">
    <property type="entry name" value="Resolvase_HTH_dom"/>
</dbReference>
<evidence type="ECO:0000259" key="2">
    <source>
        <dbReference type="Pfam" id="PF02796"/>
    </source>
</evidence>
<reference evidence="3" key="1">
    <citation type="submission" date="2022-12" db="EMBL/GenBank/DDBJ databases">
        <authorList>
            <person name="Wang J."/>
        </authorList>
    </citation>
    <scope>NUCLEOTIDE SEQUENCE</scope>
    <source>
        <strain evidence="3">HY-45-18</strain>
    </source>
</reference>
<protein>
    <submittedName>
        <fullName evidence="3">Helix-turn-helix domain-containing protein</fullName>
    </submittedName>
</protein>
<evidence type="ECO:0000313" key="4">
    <source>
        <dbReference type="Proteomes" id="UP001078443"/>
    </source>
</evidence>
<evidence type="ECO:0000313" key="3">
    <source>
        <dbReference type="EMBL" id="MCY6485899.1"/>
    </source>
</evidence>